<keyword evidence="1 2" id="KW-0833">Ubl conjugation pathway</keyword>
<dbReference type="InterPro" id="IPR035983">
    <property type="entry name" value="Hect_E3_ubiquitin_ligase"/>
</dbReference>
<evidence type="ECO:0000259" key="4">
    <source>
        <dbReference type="PROSITE" id="PS50237"/>
    </source>
</evidence>
<evidence type="ECO:0000256" key="3">
    <source>
        <dbReference type="SAM" id="MobiDB-lite"/>
    </source>
</evidence>
<comment type="caution">
    <text evidence="2">Lacks conserved residue(s) required for the propagation of feature annotation.</text>
</comment>
<feature type="region of interest" description="Disordered" evidence="3">
    <location>
        <begin position="1"/>
        <end position="23"/>
    </location>
</feature>
<dbReference type="Proteomes" id="UP001159405">
    <property type="component" value="Unassembled WGS sequence"/>
</dbReference>
<evidence type="ECO:0000313" key="6">
    <source>
        <dbReference type="Proteomes" id="UP001159405"/>
    </source>
</evidence>
<name>A0ABN8QFH3_9CNID</name>
<dbReference type="Gene3D" id="3.90.1750.10">
    <property type="entry name" value="Hect, E3 ligase catalytic domains"/>
    <property type="match status" value="1"/>
</dbReference>
<gene>
    <name evidence="5" type="ORF">PLOB_00005878</name>
</gene>
<organism evidence="5 6">
    <name type="scientific">Porites lobata</name>
    <dbReference type="NCBI Taxonomy" id="104759"/>
    <lineage>
        <taxon>Eukaryota</taxon>
        <taxon>Metazoa</taxon>
        <taxon>Cnidaria</taxon>
        <taxon>Anthozoa</taxon>
        <taxon>Hexacorallia</taxon>
        <taxon>Scleractinia</taxon>
        <taxon>Fungiina</taxon>
        <taxon>Poritidae</taxon>
        <taxon>Porites</taxon>
    </lineage>
</organism>
<accession>A0ABN8QFH3</accession>
<sequence length="527" mass="58513">MQPRSGGFNPRNKKSASTSSKKGKGKLQCCTLKFFCLSKVNSEKPPSSVYEKTGLSNCGLGPGSITLDINSTATDVHDSLVERFPLLQVGGGYELLLYQRGGPEQGFHNIPPPYTPARIKELAGQAHVYVRPLQQDLDDTEQAEVHCTTVKREHQGTSLILNQYLYYTTIEDTIPDDDDSSLAGPSFITDDQIIQLREMFPSKPTDCLRDSLLVYGTLTKAALSLAGAEDDEDDSGLLESPFYTCNAPASLQAIIEELKKKLSVEKEKLKVEEDDLLNDALAYYKDKDFDPKKKLRIVFKSQPAADTGGVLRQFFTQLLKEISELFFYGEKSRRPIYNSDIVSSGMMKLIGTIIVHSILLAGLGFPVFSRSVYRYLATGKTDEVVQNMTVDDCSAPVRSFIEKITAVDELASLDEEETTNILSECGLTFNLTSENQMRVIQAVMIHDIIGKPKIVLDQLREGLATLGFGTEMLRHPEEFEELFVHDNNVLESGSIIGSLQFPTVLSSDESTTHDYLINSYREGPKKP</sequence>
<evidence type="ECO:0000256" key="1">
    <source>
        <dbReference type="ARBA" id="ARBA00022786"/>
    </source>
</evidence>
<comment type="caution">
    <text evidence="5">The sequence shown here is derived from an EMBL/GenBank/DDBJ whole genome shotgun (WGS) entry which is preliminary data.</text>
</comment>
<evidence type="ECO:0000313" key="5">
    <source>
        <dbReference type="EMBL" id="CAH3163546.1"/>
    </source>
</evidence>
<feature type="domain" description="HECT" evidence="4">
    <location>
        <begin position="287"/>
        <end position="322"/>
    </location>
</feature>
<dbReference type="SUPFAM" id="SSF56204">
    <property type="entry name" value="Hect, E3 ligase catalytic domain"/>
    <property type="match status" value="1"/>
</dbReference>
<dbReference type="InterPro" id="IPR000569">
    <property type="entry name" value="HECT_dom"/>
</dbReference>
<proteinExistence type="predicted"/>
<keyword evidence="6" id="KW-1185">Reference proteome</keyword>
<reference evidence="5 6" key="1">
    <citation type="submission" date="2022-05" db="EMBL/GenBank/DDBJ databases">
        <authorList>
            <consortium name="Genoscope - CEA"/>
            <person name="William W."/>
        </authorList>
    </citation>
    <scope>NUCLEOTIDE SEQUENCE [LARGE SCALE GENOMIC DNA]</scope>
</reference>
<evidence type="ECO:0000256" key="2">
    <source>
        <dbReference type="PROSITE-ProRule" id="PRU00104"/>
    </source>
</evidence>
<dbReference type="PROSITE" id="PS50237">
    <property type="entry name" value="HECT"/>
    <property type="match status" value="1"/>
</dbReference>
<protein>
    <recommendedName>
        <fullName evidence="4">HECT domain-containing protein</fullName>
    </recommendedName>
</protein>
<dbReference type="EMBL" id="CALNXK010000126">
    <property type="protein sequence ID" value="CAH3163546.1"/>
    <property type="molecule type" value="Genomic_DNA"/>
</dbReference>